<dbReference type="GO" id="GO:0006508">
    <property type="term" value="P:proteolysis"/>
    <property type="evidence" value="ECO:0007669"/>
    <property type="project" value="UniProtKB-KW"/>
</dbReference>
<dbReference type="AlphaFoldDB" id="A0A3A6U0L7"/>
<evidence type="ECO:0000256" key="6">
    <source>
        <dbReference type="ARBA" id="ARBA00022729"/>
    </source>
</evidence>
<evidence type="ECO:0000256" key="10">
    <source>
        <dbReference type="PIRSR" id="PIRSR602169-1"/>
    </source>
</evidence>
<evidence type="ECO:0000256" key="5">
    <source>
        <dbReference type="ARBA" id="ARBA00022723"/>
    </source>
</evidence>
<dbReference type="Proteomes" id="UP000273022">
    <property type="component" value="Unassembled WGS sequence"/>
</dbReference>
<dbReference type="GO" id="GO:0005576">
    <property type="term" value="C:extracellular region"/>
    <property type="evidence" value="ECO:0007669"/>
    <property type="project" value="UniProtKB-SubCell"/>
</dbReference>
<organism evidence="11 12">
    <name type="scientific">Parashewanella spongiae</name>
    <dbReference type="NCBI Taxonomy" id="342950"/>
    <lineage>
        <taxon>Bacteria</taxon>
        <taxon>Pseudomonadati</taxon>
        <taxon>Pseudomonadota</taxon>
        <taxon>Gammaproteobacteria</taxon>
        <taxon>Alteromonadales</taxon>
        <taxon>Shewanellaceae</taxon>
        <taxon>Parashewanella</taxon>
    </lineage>
</organism>
<evidence type="ECO:0000256" key="9">
    <source>
        <dbReference type="ARBA" id="ARBA00023049"/>
    </source>
</evidence>
<proteinExistence type="predicted"/>
<dbReference type="PRINTS" id="PR00931">
    <property type="entry name" value="MICOLLPTASE"/>
</dbReference>
<dbReference type="PANTHER" id="PTHR13062:SF9">
    <property type="entry name" value="MICROBIAL COLLAGENASE"/>
    <property type="match status" value="1"/>
</dbReference>
<protein>
    <submittedName>
        <fullName evidence="11">Collagenase</fullName>
    </submittedName>
</protein>
<dbReference type="PANTHER" id="PTHR13062">
    <property type="entry name" value="COLLAGENASE"/>
    <property type="match status" value="1"/>
</dbReference>
<keyword evidence="4" id="KW-0645">Protease</keyword>
<gene>
    <name evidence="11" type="ORF">D5R81_14525</name>
</gene>
<dbReference type="InterPro" id="IPR002169">
    <property type="entry name" value="Peptidase_M9A/M9B"/>
</dbReference>
<accession>A0A3A6U0L7</accession>
<comment type="cofactor">
    <cofactor evidence="1">
        <name>Zn(2+)</name>
        <dbReference type="ChEBI" id="CHEBI:29105"/>
    </cofactor>
</comment>
<evidence type="ECO:0000256" key="8">
    <source>
        <dbReference type="ARBA" id="ARBA00022833"/>
    </source>
</evidence>
<evidence type="ECO:0000256" key="3">
    <source>
        <dbReference type="ARBA" id="ARBA00022525"/>
    </source>
</evidence>
<evidence type="ECO:0000313" key="12">
    <source>
        <dbReference type="Proteomes" id="UP000273022"/>
    </source>
</evidence>
<dbReference type="EMBL" id="QYYH01000102">
    <property type="protein sequence ID" value="RJY10538.1"/>
    <property type="molecule type" value="Genomic_DNA"/>
</dbReference>
<keyword evidence="12" id="KW-1185">Reference proteome</keyword>
<comment type="subcellular location">
    <subcellularLocation>
        <location evidence="2">Secreted</location>
    </subcellularLocation>
</comment>
<evidence type="ECO:0000256" key="4">
    <source>
        <dbReference type="ARBA" id="ARBA00022670"/>
    </source>
</evidence>
<keyword evidence="8" id="KW-0862">Zinc</keyword>
<keyword evidence="3" id="KW-0964">Secreted</keyword>
<evidence type="ECO:0000256" key="1">
    <source>
        <dbReference type="ARBA" id="ARBA00001947"/>
    </source>
</evidence>
<keyword evidence="5" id="KW-0479">Metal-binding</keyword>
<evidence type="ECO:0000256" key="7">
    <source>
        <dbReference type="ARBA" id="ARBA00022801"/>
    </source>
</evidence>
<sequence>MTILAVICLGACNSTPPTNTPNKIDHLAIQSVIQLEPQDLFSAEQPLLKPDTFDQVLLALNTKSSIADINHLLYYLRAYSYFGPQKELTETQRRQLASQLVLLAQDTNINTNPRFQEQLAVTVYRYLNKDEYASSLTSLFPVLSRQLAHLQNSDITNINDIALWETLRTYGLLLNVARTKPEGELAKLLIEHRVDKPLLRFAASTNSIRNNNDWPRLNAYWALAMYRLTLPSSTDGSTTQQEQAIDDGIAKIATADVALRQQAAQDAFTLGYHVNTSAGKKLCEDNASLCRIPELTSVLPHRHDCSMTLFITHQDLSKSELEESCTKLTSQEFYFHQLLESQLQPTANDNSDALEVVVFKNWSQYNAYGQLFYDIRTNNGGMYLEGTPQKVGNQARFFAFRQWWIEPKFAIWNLNHEYVHYLDGRFVKYGKFGHFPDSMVWWSEGLAEYVSKGDENQKAFKVAHENFEKAPDLATIFATTYKDGLDRTYKWSYLAVRYLAEKHPADLVQLSQYLKGDYFTGYKDLLKALSAHQEDYHLWLTALLKQHPLPKEKTNSRLYKQDRYSYRDYLTPDHLVFGEQHKHY</sequence>
<name>A0A3A6U0L7_9GAMM</name>
<keyword evidence="6" id="KW-0732">Signal</keyword>
<dbReference type="OrthoDB" id="9802683at2"/>
<dbReference type="GO" id="GO:0008270">
    <property type="term" value="F:zinc ion binding"/>
    <property type="evidence" value="ECO:0007669"/>
    <property type="project" value="InterPro"/>
</dbReference>
<evidence type="ECO:0000313" key="11">
    <source>
        <dbReference type="EMBL" id="RJY10538.1"/>
    </source>
</evidence>
<dbReference type="GO" id="GO:0004222">
    <property type="term" value="F:metalloendopeptidase activity"/>
    <property type="evidence" value="ECO:0007669"/>
    <property type="project" value="InterPro"/>
</dbReference>
<comment type="caution">
    <text evidence="11">The sequence shown here is derived from an EMBL/GenBank/DDBJ whole genome shotgun (WGS) entry which is preliminary data.</text>
</comment>
<evidence type="ECO:0000256" key="2">
    <source>
        <dbReference type="ARBA" id="ARBA00004613"/>
    </source>
</evidence>
<feature type="active site" evidence="10">
    <location>
        <position position="417"/>
    </location>
</feature>
<dbReference type="Gene3D" id="1.10.390.20">
    <property type="match status" value="1"/>
</dbReference>
<reference evidence="11 12" key="1">
    <citation type="submission" date="2018-09" db="EMBL/GenBank/DDBJ databases">
        <title>Phylogeny of the Shewanellaceae, and recommendation for two new genera, Pseudoshewanella and Parashewanella.</title>
        <authorList>
            <person name="Wang G."/>
        </authorList>
    </citation>
    <scope>NUCLEOTIDE SEQUENCE [LARGE SCALE GENOMIC DNA]</scope>
    <source>
        <strain evidence="11 12">KCTC 22492</strain>
    </source>
</reference>
<dbReference type="Pfam" id="PF01752">
    <property type="entry name" value="Peptidase_M9"/>
    <property type="match status" value="1"/>
</dbReference>
<dbReference type="Gene3D" id="3.40.30.160">
    <property type="entry name" value="Collagenase ColT, N-terminal domain"/>
    <property type="match status" value="1"/>
</dbReference>
<keyword evidence="9" id="KW-0482">Metalloprotease</keyword>
<keyword evidence="7" id="KW-0378">Hydrolase</keyword>